<dbReference type="Gene3D" id="3.10.340.11">
    <property type="entry name" value="Methenyltetrahydromethanopterin Cyclohydrolase, Chain A, domain 1"/>
    <property type="match status" value="1"/>
</dbReference>
<evidence type="ECO:0000256" key="9">
    <source>
        <dbReference type="ARBA" id="ARBA00022801"/>
    </source>
</evidence>
<keyword evidence="8 12" id="KW-0554">One-carbon metabolism</keyword>
<evidence type="ECO:0000256" key="4">
    <source>
        <dbReference type="ARBA" id="ARBA00006902"/>
    </source>
</evidence>
<evidence type="ECO:0000313" key="14">
    <source>
        <dbReference type="EMBL" id="CAA9891389.1"/>
    </source>
</evidence>
<dbReference type="AlphaFoldDB" id="A0A8S0XGX3"/>
<keyword evidence="15" id="KW-1185">Reference proteome</keyword>
<dbReference type="Gene3D" id="3.30.1030.10">
    <property type="entry name" value="Methenyltetrahydromethanopterin Cyclohydrolase, Chain A, domain 2"/>
    <property type="match status" value="1"/>
</dbReference>
<gene>
    <name evidence="12 14" type="primary">mch</name>
    <name evidence="14" type="ORF">METHB2_40089</name>
</gene>
<dbReference type="EMBL" id="CADCXN010000069">
    <property type="protein sequence ID" value="CAA9891389.1"/>
    <property type="molecule type" value="Genomic_DNA"/>
</dbReference>
<dbReference type="GO" id="GO:0018759">
    <property type="term" value="F:methenyltetrahydromethanopterin cyclohydrolase activity"/>
    <property type="evidence" value="ECO:0007669"/>
    <property type="project" value="UniProtKB-UniRule"/>
</dbReference>
<evidence type="ECO:0000256" key="3">
    <source>
        <dbReference type="ARBA" id="ARBA00005087"/>
    </source>
</evidence>
<dbReference type="Gene3D" id="3.30.470.20">
    <property type="entry name" value="ATP-grasp fold, B domain"/>
    <property type="match status" value="1"/>
</dbReference>
<keyword evidence="7 12" id="KW-0963">Cytoplasm</keyword>
<evidence type="ECO:0000259" key="13">
    <source>
        <dbReference type="Pfam" id="PF02655"/>
    </source>
</evidence>
<dbReference type="GO" id="GO:0046294">
    <property type="term" value="P:formaldehyde catabolic process"/>
    <property type="evidence" value="ECO:0007669"/>
    <property type="project" value="UniProtKB-UniRule"/>
</dbReference>
<sequence length="702" mass="76991">MLSSAFVLIIAGSGRMLAQAARNAGLKPLVIDLFADLDTQSYTEAFFQIPSLAKEQVTPAVEYFIKRYAVTHVIYGSGLEYYPESLNYLDSRMIILGNHPETFARLQNKQAFFSVLDELNIPYPEVAFSAPEHTDNWLLKPLQGYGGIGVKHCHKNDNAGSGIYWQKYQAGTQNSVLFLADGQRVEIIGFNTQSIIRLSETQEFVFGGVINSSELLNEQKALITDWLNRLVPIFALKGLNTLDFIQSDNCSYVLEINPRPSASMQLYDEDLLVRHIQACAGATLAAFGTGNKRLKPSLQPGYTGYQIVYAEHALIIPDKFDWPEWCRDLPESGSLIRTGQPVCSIIVHQKQSSQIAELLLSRQQIIINKIKGFKFMEYKASINKLAQPLVKRLLDNADKLRLGVEKLNNGCTIVDAGIKVPGGIEAGRLIAEVCLGGMGTVTISHSSYTANWPLSVNVYTANPVLACLGSQYAGWSLSHEKYYALGSGPARALASKEKNGQQEPVEELYKDLGYQDEADSTVLVIENDALPPLQIVEKVAAACNIDPSRLTIIVTPTSSLAGGVQVVSRVLEVAMHKAHALHFPLENIIDGSGSAPICPPHPKFVKAMGRTNDAILFAGQVHLFVKGGDEAAEKLAEELPSSTSKDYGRPFAEIFKQYEYDFFKIDPMLFSPASVIVTAVDSGKSFCAGKLDNNLLNLSFNA</sequence>
<dbReference type="EC" id="3.5.4.27" evidence="5 12"/>
<evidence type="ECO:0000313" key="15">
    <source>
        <dbReference type="Proteomes" id="UP000494216"/>
    </source>
</evidence>
<evidence type="ECO:0000256" key="12">
    <source>
        <dbReference type="HAMAP-Rule" id="MF_00486"/>
    </source>
</evidence>
<proteinExistence type="inferred from homology"/>
<evidence type="ECO:0000256" key="7">
    <source>
        <dbReference type="ARBA" id="ARBA00022490"/>
    </source>
</evidence>
<dbReference type="GO" id="GO:0005737">
    <property type="term" value="C:cytoplasm"/>
    <property type="evidence" value="ECO:0007669"/>
    <property type="project" value="UniProtKB-SubCell"/>
</dbReference>
<dbReference type="GO" id="GO:0046872">
    <property type="term" value="F:metal ion binding"/>
    <property type="evidence" value="ECO:0007669"/>
    <property type="project" value="InterPro"/>
</dbReference>
<dbReference type="GO" id="GO:0006730">
    <property type="term" value="P:one-carbon metabolic process"/>
    <property type="evidence" value="ECO:0007669"/>
    <property type="project" value="UniProtKB-UniRule"/>
</dbReference>
<comment type="catalytic activity">
    <reaction evidence="11 12">
        <text>5,10-methenyl-5,6,7,8-tetrahydromethanopterin + H2O = N(5)-formyl-5,6,7,8-tetrahydromethanopterin + H(+)</text>
        <dbReference type="Rhea" id="RHEA:19053"/>
        <dbReference type="ChEBI" id="CHEBI:15377"/>
        <dbReference type="ChEBI" id="CHEBI:15378"/>
        <dbReference type="ChEBI" id="CHEBI:58018"/>
        <dbReference type="ChEBI" id="CHEBI:58337"/>
        <dbReference type="EC" id="3.5.4.27"/>
    </reaction>
</comment>
<dbReference type="InterPro" id="IPR003806">
    <property type="entry name" value="ATP-grasp_PylC-type"/>
</dbReference>
<organism evidence="14 15">
    <name type="scientific">Candidatus Methylobacter favarea</name>
    <dbReference type="NCBI Taxonomy" id="2707345"/>
    <lineage>
        <taxon>Bacteria</taxon>
        <taxon>Pseudomonadati</taxon>
        <taxon>Pseudomonadota</taxon>
        <taxon>Gammaproteobacteria</taxon>
        <taxon>Methylococcales</taxon>
        <taxon>Methylococcaceae</taxon>
        <taxon>Methylobacter</taxon>
    </lineage>
</organism>
<dbReference type="HAMAP" id="MF_00486">
    <property type="entry name" value="McH"/>
    <property type="match status" value="1"/>
</dbReference>
<keyword evidence="9 12" id="KW-0378">Hydrolase</keyword>
<protein>
    <recommendedName>
        <fullName evidence="6 12">Methenyltetrahydromethanopterin cyclohydrolase</fullName>
        <ecNumber evidence="5 12">3.5.4.27</ecNumber>
    </recommendedName>
    <alternativeName>
        <fullName evidence="10 12">Methenyl-H4MPT cyclohydrolase</fullName>
    </alternativeName>
</protein>
<dbReference type="Pfam" id="PF02655">
    <property type="entry name" value="ATP-grasp_3"/>
    <property type="match status" value="1"/>
</dbReference>
<evidence type="ECO:0000256" key="1">
    <source>
        <dbReference type="ARBA" id="ARBA00004058"/>
    </source>
</evidence>
<comment type="subcellular location">
    <subcellularLocation>
        <location evidence="2 12">Cytoplasm</location>
    </subcellularLocation>
</comment>
<comment type="function">
    <text evidence="1 12">Catalyzes the hydrolysis of methenyl-H(4)MPT(+) to 5-formyl-H(4)MPT.</text>
</comment>
<evidence type="ECO:0000256" key="11">
    <source>
        <dbReference type="ARBA" id="ARBA00048684"/>
    </source>
</evidence>
<evidence type="ECO:0000256" key="6">
    <source>
        <dbReference type="ARBA" id="ARBA00020597"/>
    </source>
</evidence>
<evidence type="ECO:0000256" key="10">
    <source>
        <dbReference type="ARBA" id="ARBA00030468"/>
    </source>
</evidence>
<evidence type="ECO:0000256" key="2">
    <source>
        <dbReference type="ARBA" id="ARBA00004496"/>
    </source>
</evidence>
<dbReference type="SUPFAM" id="SSF56059">
    <property type="entry name" value="Glutathione synthetase ATP-binding domain-like"/>
    <property type="match status" value="1"/>
</dbReference>
<name>A0A8S0XGX3_9GAMM</name>
<comment type="similarity">
    <text evidence="4 12">Belongs to the MCH family.</text>
</comment>
<reference evidence="14 15" key="1">
    <citation type="submission" date="2020-02" db="EMBL/GenBank/DDBJ databases">
        <authorList>
            <person name="Hogendoorn C."/>
        </authorList>
    </citation>
    <scope>NUCLEOTIDE SEQUENCE [LARGE SCALE GENOMIC DNA]</scope>
    <source>
        <strain evidence="14">METHB21</strain>
    </source>
</reference>
<comment type="pathway">
    <text evidence="3 12">One-carbon metabolism; formaldehyde degradation; formate from formaldehyde (H(4)MPT route): step 3/5.</text>
</comment>
<dbReference type="GO" id="GO:0005524">
    <property type="term" value="F:ATP binding"/>
    <property type="evidence" value="ECO:0007669"/>
    <property type="project" value="InterPro"/>
</dbReference>
<evidence type="ECO:0000256" key="5">
    <source>
        <dbReference type="ARBA" id="ARBA00012765"/>
    </source>
</evidence>
<dbReference type="CDD" id="cd00545">
    <property type="entry name" value="MCH"/>
    <property type="match status" value="1"/>
</dbReference>
<dbReference type="InterPro" id="IPR003209">
    <property type="entry name" value="METHMP_CycHdrlase"/>
</dbReference>
<comment type="caution">
    <text evidence="14">The sequence shown here is derived from an EMBL/GenBank/DDBJ whole genome shotgun (WGS) entry which is preliminary data.</text>
</comment>
<evidence type="ECO:0000256" key="8">
    <source>
        <dbReference type="ARBA" id="ARBA00022563"/>
    </source>
</evidence>
<accession>A0A8S0XGX3</accession>
<dbReference type="Pfam" id="PF02289">
    <property type="entry name" value="MCH"/>
    <property type="match status" value="1"/>
</dbReference>
<dbReference type="SUPFAM" id="SSF56199">
    <property type="entry name" value="Methenyltetrahydromethanopterin cyclohydrolase"/>
    <property type="match status" value="1"/>
</dbReference>
<feature type="domain" description="ATP-grasp fold PylC-type" evidence="13">
    <location>
        <begin position="107"/>
        <end position="263"/>
    </location>
</feature>
<dbReference type="NCBIfam" id="TIGR03120">
    <property type="entry name" value="one_C_mch"/>
    <property type="match status" value="1"/>
</dbReference>
<dbReference type="Proteomes" id="UP000494216">
    <property type="component" value="Unassembled WGS sequence"/>
</dbReference>